<dbReference type="STRING" id="521013.SAMN04488567_3587"/>
<feature type="transmembrane region" description="Helical" evidence="5">
    <location>
        <begin position="180"/>
        <end position="198"/>
    </location>
</feature>
<sequence>MTVSLSPHLPLAAPRPGLARLQRVERGLVLLWFIVTFTVFRNDELLLYPLALYFTVATLRDRHVTLPLLLRCWPLALLPVWAMFTAPLAVVPAEALRGAVQMQLTVVISVLIAAWMSPREVLLTALAATGFAGVLSLFITSYHDGAMTGIFAHKNMLGAKMLLLWTAALCVALDGWVRLWLRLLAAALAGLALMLILASQSATALVLAVLVLGLVMGFVFLWGRGADAPPDRLALGLILAGLLTGAIATGLALTALSPFELLLGALGKSTTLTGRTELWAYAGDVIAQRPVAGHGARGFWRYEENELVRRIFEEFHKSPKQVFSFHNSFYEIGVHHGLVGIGLTVLMLVWAVGRLLAQLVRRGGMPFVFLMVVTMVELIRAMVESELTRPFVLAHMLIWIGAVYASKHPLKR</sequence>
<dbReference type="InterPro" id="IPR007016">
    <property type="entry name" value="O-antigen_ligase-rel_domated"/>
</dbReference>
<keyword evidence="4 5" id="KW-0472">Membrane</keyword>
<feature type="transmembrane region" description="Helical" evidence="5">
    <location>
        <begin position="204"/>
        <end position="222"/>
    </location>
</feature>
<dbReference type="PANTHER" id="PTHR37422">
    <property type="entry name" value="TEICHURONIC ACID BIOSYNTHESIS PROTEIN TUAE"/>
    <property type="match status" value="1"/>
</dbReference>
<feature type="transmembrane region" description="Helical" evidence="5">
    <location>
        <begin position="234"/>
        <end position="256"/>
    </location>
</feature>
<dbReference type="GO" id="GO:0016020">
    <property type="term" value="C:membrane"/>
    <property type="evidence" value="ECO:0007669"/>
    <property type="project" value="UniProtKB-SubCell"/>
</dbReference>
<evidence type="ECO:0000259" key="6">
    <source>
        <dbReference type="Pfam" id="PF04932"/>
    </source>
</evidence>
<dbReference type="Proteomes" id="UP000198922">
    <property type="component" value="Unassembled WGS sequence"/>
</dbReference>
<feature type="transmembrane region" description="Helical" evidence="5">
    <location>
        <begin position="389"/>
        <end position="406"/>
    </location>
</feature>
<feature type="transmembrane region" description="Helical" evidence="5">
    <location>
        <begin position="364"/>
        <end position="383"/>
    </location>
</feature>
<feature type="transmembrane region" description="Helical" evidence="5">
    <location>
        <begin position="68"/>
        <end position="89"/>
    </location>
</feature>
<protein>
    <submittedName>
        <fullName evidence="7">Exopolysaccharide production protein ExoQ</fullName>
    </submittedName>
</protein>
<dbReference type="OrthoDB" id="4391260at2"/>
<feature type="transmembrane region" description="Helical" evidence="5">
    <location>
        <begin position="121"/>
        <end position="143"/>
    </location>
</feature>
<evidence type="ECO:0000256" key="5">
    <source>
        <dbReference type="SAM" id="Phobius"/>
    </source>
</evidence>
<proteinExistence type="predicted"/>
<feature type="transmembrane region" description="Helical" evidence="5">
    <location>
        <begin position="30"/>
        <end position="56"/>
    </location>
</feature>
<dbReference type="Pfam" id="PF04932">
    <property type="entry name" value="Wzy_C"/>
    <property type="match status" value="1"/>
</dbReference>
<evidence type="ECO:0000256" key="2">
    <source>
        <dbReference type="ARBA" id="ARBA00022692"/>
    </source>
</evidence>
<dbReference type="PANTHER" id="PTHR37422:SF21">
    <property type="entry name" value="EXOQ-LIKE PROTEIN"/>
    <property type="match status" value="1"/>
</dbReference>
<accession>A0A1G7IZS8</accession>
<reference evidence="8" key="1">
    <citation type="submission" date="2016-10" db="EMBL/GenBank/DDBJ databases">
        <authorList>
            <person name="Varghese N."/>
            <person name="Submissions S."/>
        </authorList>
    </citation>
    <scope>NUCLEOTIDE SEQUENCE [LARGE SCALE GENOMIC DNA]</scope>
    <source>
        <strain evidence="8">DSM 21424</strain>
    </source>
</reference>
<keyword evidence="2 5" id="KW-0812">Transmembrane</keyword>
<evidence type="ECO:0000256" key="1">
    <source>
        <dbReference type="ARBA" id="ARBA00004141"/>
    </source>
</evidence>
<dbReference type="AlphaFoldDB" id="A0A1G7IZS8"/>
<organism evidence="7 8">
    <name type="scientific">Limimaricola pyoseonensis</name>
    <dbReference type="NCBI Taxonomy" id="521013"/>
    <lineage>
        <taxon>Bacteria</taxon>
        <taxon>Pseudomonadati</taxon>
        <taxon>Pseudomonadota</taxon>
        <taxon>Alphaproteobacteria</taxon>
        <taxon>Rhodobacterales</taxon>
        <taxon>Paracoccaceae</taxon>
        <taxon>Limimaricola</taxon>
    </lineage>
</organism>
<dbReference type="RefSeq" id="WP_090114252.1">
    <property type="nucleotide sequence ID" value="NZ_FNAT01000008.1"/>
</dbReference>
<keyword evidence="8" id="KW-1185">Reference proteome</keyword>
<feature type="transmembrane region" description="Helical" evidence="5">
    <location>
        <begin position="95"/>
        <end position="114"/>
    </location>
</feature>
<name>A0A1G7IZS8_9RHOB</name>
<evidence type="ECO:0000256" key="3">
    <source>
        <dbReference type="ARBA" id="ARBA00022989"/>
    </source>
</evidence>
<feature type="transmembrane region" description="Helical" evidence="5">
    <location>
        <begin position="332"/>
        <end position="352"/>
    </location>
</feature>
<feature type="domain" description="O-antigen ligase-related" evidence="6">
    <location>
        <begin position="188"/>
        <end position="343"/>
    </location>
</feature>
<evidence type="ECO:0000256" key="4">
    <source>
        <dbReference type="ARBA" id="ARBA00023136"/>
    </source>
</evidence>
<keyword evidence="3 5" id="KW-1133">Transmembrane helix</keyword>
<feature type="transmembrane region" description="Helical" evidence="5">
    <location>
        <begin position="155"/>
        <end position="173"/>
    </location>
</feature>
<evidence type="ECO:0000313" key="7">
    <source>
        <dbReference type="EMBL" id="SDF18064.1"/>
    </source>
</evidence>
<dbReference type="InterPro" id="IPR051533">
    <property type="entry name" value="WaaL-like"/>
</dbReference>
<evidence type="ECO:0000313" key="8">
    <source>
        <dbReference type="Proteomes" id="UP000198922"/>
    </source>
</evidence>
<gene>
    <name evidence="7" type="ORF">SAMN04488567_3587</name>
</gene>
<comment type="subcellular location">
    <subcellularLocation>
        <location evidence="1">Membrane</location>
        <topology evidence="1">Multi-pass membrane protein</topology>
    </subcellularLocation>
</comment>
<dbReference type="EMBL" id="FNAT01000008">
    <property type="protein sequence ID" value="SDF18064.1"/>
    <property type="molecule type" value="Genomic_DNA"/>
</dbReference>